<protein>
    <recommendedName>
        <fullName evidence="6">RING-type domain-containing protein</fullName>
    </recommendedName>
</protein>
<dbReference type="InterPro" id="IPR059102">
    <property type="entry name" value="PHD_PHF7/G2E3-like"/>
</dbReference>
<dbReference type="PROSITE" id="PS01359">
    <property type="entry name" value="ZF_PHD_1"/>
    <property type="match status" value="1"/>
</dbReference>
<reference evidence="7 8" key="1">
    <citation type="submission" date="2016-07" db="EMBL/GenBank/DDBJ databases">
        <title>Disparate Historic Effective Population Sizes Predicted by Modern Levels of Genome Diversity for the Scaled Quail (Callipepla squamata) and the Northern Bobwhite (Colinus virginianus): Inferences from First and Second Generation Draft Genome Assemblies for Sympatric New World Quail.</title>
        <authorList>
            <person name="Oldeschulte D.L."/>
            <person name="Halley Y.A."/>
            <person name="Bhattarai E.K."/>
            <person name="Brashear W.A."/>
            <person name="Hill J."/>
            <person name="Metz R.P."/>
            <person name="Johnson C.D."/>
            <person name="Rollins D."/>
            <person name="Peterson M.J."/>
            <person name="Bickhart D.M."/>
            <person name="Decker J.E."/>
            <person name="Seabury C.M."/>
        </authorList>
    </citation>
    <scope>NUCLEOTIDE SEQUENCE [LARGE SCALE GENOMIC DNA]</scope>
    <source>
        <strain evidence="7 8">Texas</strain>
        <tissue evidence="7">Leg muscle</tissue>
    </source>
</reference>
<evidence type="ECO:0000256" key="1">
    <source>
        <dbReference type="ARBA" id="ARBA00022723"/>
    </source>
</evidence>
<evidence type="ECO:0000313" key="8">
    <source>
        <dbReference type="Proteomes" id="UP000198323"/>
    </source>
</evidence>
<organism evidence="7 8">
    <name type="scientific">Callipepla squamata</name>
    <name type="common">Scaled quail</name>
    <dbReference type="NCBI Taxonomy" id="9009"/>
    <lineage>
        <taxon>Eukaryota</taxon>
        <taxon>Metazoa</taxon>
        <taxon>Chordata</taxon>
        <taxon>Craniata</taxon>
        <taxon>Vertebrata</taxon>
        <taxon>Euteleostomi</taxon>
        <taxon>Archelosauria</taxon>
        <taxon>Archosauria</taxon>
        <taxon>Dinosauria</taxon>
        <taxon>Saurischia</taxon>
        <taxon>Theropoda</taxon>
        <taxon>Coelurosauria</taxon>
        <taxon>Aves</taxon>
        <taxon>Neognathae</taxon>
        <taxon>Galloanserae</taxon>
        <taxon>Galliformes</taxon>
        <taxon>Odontophoridae</taxon>
        <taxon>Callipepla</taxon>
    </lineage>
</organism>
<dbReference type="PROSITE" id="PS50089">
    <property type="entry name" value="ZF_RING_2"/>
    <property type="match status" value="1"/>
</dbReference>
<dbReference type="AlphaFoldDB" id="A0A226M731"/>
<dbReference type="Proteomes" id="UP000198323">
    <property type="component" value="Unassembled WGS sequence"/>
</dbReference>
<dbReference type="InterPro" id="IPR019786">
    <property type="entry name" value="Zinc_finger_PHD-type_CS"/>
</dbReference>
<evidence type="ECO:0000256" key="5">
    <source>
        <dbReference type="SAM" id="MobiDB-lite"/>
    </source>
</evidence>
<evidence type="ECO:0000256" key="4">
    <source>
        <dbReference type="PROSITE-ProRule" id="PRU00175"/>
    </source>
</evidence>
<dbReference type="InterPro" id="IPR001841">
    <property type="entry name" value="Znf_RING"/>
</dbReference>
<dbReference type="InterPro" id="IPR051188">
    <property type="entry name" value="PHD-type_Zinc_Finger"/>
</dbReference>
<dbReference type="InterPro" id="IPR013083">
    <property type="entry name" value="Znf_RING/FYVE/PHD"/>
</dbReference>
<comment type="caution">
    <text evidence="7">The sequence shown here is derived from an EMBL/GenBank/DDBJ whole genome shotgun (WGS) entry which is preliminary data.</text>
</comment>
<sequence length="253" mass="27979">WQHISPCPPLPSSRSSFCWEHRPQQTVEAVPLQDTTCIICMDPVGDSISYGTMVCPCCQHAWFHRACVQEQALCAGIYCFRCPICRDRDRFIREILTLGIRIPFRRPRWEDDDAYASLLERHGRCDASECHYPHGREQAERVGPWELLLCSSCAAQGTHRHCSHLSDSTSTWECSACAGEGTDSSSASQQGPGPSQGSPALESRTSSTASQAPLEPDHGSRVPESSGLSIQRGTDHGRISPRLPRLANSFNEL</sequence>
<evidence type="ECO:0000259" key="6">
    <source>
        <dbReference type="PROSITE" id="PS50089"/>
    </source>
</evidence>
<dbReference type="PANTHER" id="PTHR12420:SF47">
    <property type="entry name" value="PHD FINGER PROTEIN 7"/>
    <property type="match status" value="1"/>
</dbReference>
<evidence type="ECO:0000313" key="7">
    <source>
        <dbReference type="EMBL" id="OXB51082.1"/>
    </source>
</evidence>
<name>A0A226M731_CALSU</name>
<dbReference type="Pfam" id="PF26054">
    <property type="entry name" value="PHD_G2E3"/>
    <property type="match status" value="1"/>
</dbReference>
<dbReference type="SUPFAM" id="SSF57903">
    <property type="entry name" value="FYVE/PHD zinc finger"/>
    <property type="match status" value="1"/>
</dbReference>
<keyword evidence="1" id="KW-0479">Metal-binding</keyword>
<feature type="domain" description="RING-type" evidence="6">
    <location>
        <begin position="37"/>
        <end position="86"/>
    </location>
</feature>
<dbReference type="SUPFAM" id="SSF57850">
    <property type="entry name" value="RING/U-box"/>
    <property type="match status" value="1"/>
</dbReference>
<dbReference type="InterPro" id="IPR011011">
    <property type="entry name" value="Znf_FYVE_PHD"/>
</dbReference>
<dbReference type="Gene3D" id="3.30.40.10">
    <property type="entry name" value="Zinc/RING finger domain, C3HC4 (zinc finger)"/>
    <property type="match status" value="1"/>
</dbReference>
<keyword evidence="3" id="KW-0862">Zinc</keyword>
<dbReference type="STRING" id="9009.A0A226M731"/>
<dbReference type="EMBL" id="MCFN01022636">
    <property type="protein sequence ID" value="OXB51082.1"/>
    <property type="molecule type" value="Genomic_DNA"/>
</dbReference>
<feature type="compositionally biased region" description="Low complexity" evidence="5">
    <location>
        <begin position="184"/>
        <end position="200"/>
    </location>
</feature>
<feature type="non-terminal residue" evidence="7">
    <location>
        <position position="253"/>
    </location>
</feature>
<feature type="region of interest" description="Disordered" evidence="5">
    <location>
        <begin position="183"/>
        <end position="253"/>
    </location>
</feature>
<dbReference type="GO" id="GO:0005634">
    <property type="term" value="C:nucleus"/>
    <property type="evidence" value="ECO:0007669"/>
    <property type="project" value="TreeGrafter"/>
</dbReference>
<dbReference type="GO" id="GO:0008270">
    <property type="term" value="F:zinc ion binding"/>
    <property type="evidence" value="ECO:0007669"/>
    <property type="project" value="UniProtKB-KW"/>
</dbReference>
<gene>
    <name evidence="7" type="ORF">ASZ78_003824</name>
</gene>
<keyword evidence="8" id="KW-1185">Reference proteome</keyword>
<dbReference type="OrthoDB" id="512616at2759"/>
<keyword evidence="2 4" id="KW-0863">Zinc-finger</keyword>
<dbReference type="PANTHER" id="PTHR12420">
    <property type="entry name" value="PHD FINGER PROTEIN"/>
    <property type="match status" value="1"/>
</dbReference>
<evidence type="ECO:0000256" key="3">
    <source>
        <dbReference type="ARBA" id="ARBA00022833"/>
    </source>
</evidence>
<proteinExistence type="predicted"/>
<evidence type="ECO:0000256" key="2">
    <source>
        <dbReference type="ARBA" id="ARBA00022771"/>
    </source>
</evidence>
<feature type="non-terminal residue" evidence="7">
    <location>
        <position position="1"/>
    </location>
</feature>
<accession>A0A226M731</accession>